<keyword evidence="3" id="KW-1185">Reference proteome</keyword>
<feature type="compositionally biased region" description="Basic and acidic residues" evidence="1">
    <location>
        <begin position="26"/>
        <end position="52"/>
    </location>
</feature>
<feature type="region of interest" description="Disordered" evidence="1">
    <location>
        <begin position="1"/>
        <end position="52"/>
    </location>
</feature>
<evidence type="ECO:0000313" key="2">
    <source>
        <dbReference type="EMBL" id="PKI37564.1"/>
    </source>
</evidence>
<proteinExistence type="predicted"/>
<reference evidence="2 3" key="1">
    <citation type="submission" date="2017-11" db="EMBL/GenBank/DDBJ databases">
        <title>De-novo sequencing of pomegranate (Punica granatum L.) genome.</title>
        <authorList>
            <person name="Akparov Z."/>
            <person name="Amiraslanov A."/>
            <person name="Hajiyeva S."/>
            <person name="Abbasov M."/>
            <person name="Kaur K."/>
            <person name="Hamwieh A."/>
            <person name="Solovyev V."/>
            <person name="Salamov A."/>
            <person name="Braich B."/>
            <person name="Kosarev P."/>
            <person name="Mahmoud A."/>
            <person name="Hajiyev E."/>
            <person name="Babayeva S."/>
            <person name="Izzatullayeva V."/>
            <person name="Mammadov A."/>
            <person name="Mammadov A."/>
            <person name="Sharifova S."/>
            <person name="Ojaghi J."/>
            <person name="Eynullazada K."/>
            <person name="Bayramov B."/>
            <person name="Abdulazimova A."/>
            <person name="Shahmuradov I."/>
        </authorList>
    </citation>
    <scope>NUCLEOTIDE SEQUENCE [LARGE SCALE GENOMIC DNA]</scope>
    <source>
        <strain evidence="3">cv. AG2017</strain>
        <tissue evidence="2">Leaf</tissue>
    </source>
</reference>
<accession>A0A2I0I0R4</accession>
<name>A0A2I0I0R4_PUNGR</name>
<organism evidence="2 3">
    <name type="scientific">Punica granatum</name>
    <name type="common">Pomegranate</name>
    <dbReference type="NCBI Taxonomy" id="22663"/>
    <lineage>
        <taxon>Eukaryota</taxon>
        <taxon>Viridiplantae</taxon>
        <taxon>Streptophyta</taxon>
        <taxon>Embryophyta</taxon>
        <taxon>Tracheophyta</taxon>
        <taxon>Spermatophyta</taxon>
        <taxon>Magnoliopsida</taxon>
        <taxon>eudicotyledons</taxon>
        <taxon>Gunneridae</taxon>
        <taxon>Pentapetalae</taxon>
        <taxon>rosids</taxon>
        <taxon>malvids</taxon>
        <taxon>Myrtales</taxon>
        <taxon>Lythraceae</taxon>
        <taxon>Punica</taxon>
    </lineage>
</organism>
<protein>
    <submittedName>
        <fullName evidence="2">Uncharacterized protein</fullName>
    </submittedName>
</protein>
<dbReference type="AlphaFoldDB" id="A0A2I0I0R4"/>
<gene>
    <name evidence="2" type="ORF">CRG98_042035</name>
</gene>
<evidence type="ECO:0000256" key="1">
    <source>
        <dbReference type="SAM" id="MobiDB-lite"/>
    </source>
</evidence>
<comment type="caution">
    <text evidence="2">The sequence shown here is derived from an EMBL/GenBank/DDBJ whole genome shotgun (WGS) entry which is preliminary data.</text>
</comment>
<evidence type="ECO:0000313" key="3">
    <source>
        <dbReference type="Proteomes" id="UP000233551"/>
    </source>
</evidence>
<dbReference type="Proteomes" id="UP000233551">
    <property type="component" value="Unassembled WGS sequence"/>
</dbReference>
<sequence>MPTQLERVARQTKKSTFYSNQAGGEGGKRRSEETNDTCHRQRSKDLEVDGSRIESSRVAVEGPRVTARRFIFVWSAGLSRGLRLVKIVKMKDEGGACES</sequence>
<dbReference type="EMBL" id="PGOL01004349">
    <property type="protein sequence ID" value="PKI37564.1"/>
    <property type="molecule type" value="Genomic_DNA"/>
</dbReference>